<dbReference type="InterPro" id="IPR050555">
    <property type="entry name" value="Bact_Solute-Bind_Prot2"/>
</dbReference>
<keyword evidence="3" id="KW-0732">Signal</keyword>
<dbReference type="GO" id="GO:0030246">
    <property type="term" value="F:carbohydrate binding"/>
    <property type="evidence" value="ECO:0007669"/>
    <property type="project" value="TreeGrafter"/>
</dbReference>
<protein>
    <submittedName>
        <fullName evidence="5">ABC-type sugar transport system substrate-binding protein</fullName>
    </submittedName>
</protein>
<dbReference type="GO" id="GO:0030288">
    <property type="term" value="C:outer membrane-bounded periplasmic space"/>
    <property type="evidence" value="ECO:0007669"/>
    <property type="project" value="TreeGrafter"/>
</dbReference>
<evidence type="ECO:0000256" key="1">
    <source>
        <dbReference type="ARBA" id="ARBA00004418"/>
    </source>
</evidence>
<evidence type="ECO:0000313" key="5">
    <source>
        <dbReference type="EMBL" id="RBP07292.1"/>
    </source>
</evidence>
<accession>A0A366EY24</accession>
<keyword evidence="5" id="KW-0762">Sugar transport</keyword>
<evidence type="ECO:0000256" key="2">
    <source>
        <dbReference type="ARBA" id="ARBA00007639"/>
    </source>
</evidence>
<comment type="subcellular location">
    <subcellularLocation>
        <location evidence="1">Periplasm</location>
    </subcellularLocation>
</comment>
<dbReference type="Proteomes" id="UP000253529">
    <property type="component" value="Unassembled WGS sequence"/>
</dbReference>
<reference evidence="5 6" key="1">
    <citation type="submission" date="2018-06" db="EMBL/GenBank/DDBJ databases">
        <title>Genomic Encyclopedia of Type Strains, Phase IV (KMG-IV): sequencing the most valuable type-strain genomes for metagenomic binning, comparative biology and taxonomic classification.</title>
        <authorList>
            <person name="Goeker M."/>
        </authorList>
    </citation>
    <scope>NUCLEOTIDE SEQUENCE [LARGE SCALE GENOMIC DNA]</scope>
    <source>
        <strain evidence="5 6">DSM 24875</strain>
    </source>
</reference>
<evidence type="ECO:0000256" key="3">
    <source>
        <dbReference type="SAM" id="SignalP"/>
    </source>
</evidence>
<feature type="chain" id="PRO_5017051237" evidence="3">
    <location>
        <begin position="27"/>
        <end position="390"/>
    </location>
</feature>
<dbReference type="EMBL" id="QNRK01000028">
    <property type="protein sequence ID" value="RBP07292.1"/>
    <property type="molecule type" value="Genomic_DNA"/>
</dbReference>
<comment type="similarity">
    <text evidence="2">Belongs to the bacterial solute-binding protein 2 family.</text>
</comment>
<dbReference type="InterPro" id="IPR028082">
    <property type="entry name" value="Peripla_BP_I"/>
</dbReference>
<dbReference type="PANTHER" id="PTHR30036">
    <property type="entry name" value="D-XYLOSE-BINDING PERIPLASMIC PROTEIN"/>
    <property type="match status" value="1"/>
</dbReference>
<feature type="domain" description="Periplasmic binding protein" evidence="4">
    <location>
        <begin position="94"/>
        <end position="306"/>
    </location>
</feature>
<dbReference type="AlphaFoldDB" id="A0A366EY24"/>
<dbReference type="InterPro" id="IPR025997">
    <property type="entry name" value="SBP_2_dom"/>
</dbReference>
<dbReference type="OrthoDB" id="9066846at2"/>
<keyword evidence="6" id="KW-1185">Reference proteome</keyword>
<sequence>MKLLAKWLVGAALAAGAGTLPGLAAADDAADMMKSRLGTISADPVIAEAFARAAKPVTPEIRAKALECWNNNGCDTGTGGKIKVAYADGFGENVWRRVTAMEFIEQALTYPEIGHIQYSSARGDASKAIADIQAFTAQGVDVIVVFADHGKALGPAIREAKDAGIEVVLHNGTEAGTSGKDYLSNVAENICQMGKEFVKAVLVGNPNAKSIVALGGTPGNPLSASWQECAEKEAAEHPGVKIVGKFDTNWTQEGTFNAVSAALSQFGKVDGYIYEYADGFRGGVRAYETEKKPEDFVVALRTDEQGLFCDWEAADHDAFKVYYSSGQNYQARIALTAAMMGKEGKTVPAKIDVPFSMKPVHKGMCNKALPMEISVSSLVDRDTLVKMFSK</sequence>
<dbReference type="RefSeq" id="WP_113891379.1">
    <property type="nucleotide sequence ID" value="NZ_QNRK01000028.1"/>
</dbReference>
<dbReference type="Gene3D" id="3.40.50.2300">
    <property type="match status" value="2"/>
</dbReference>
<comment type="caution">
    <text evidence="5">The sequence shown here is derived from an EMBL/GenBank/DDBJ whole genome shotgun (WGS) entry which is preliminary data.</text>
</comment>
<dbReference type="PANTHER" id="PTHR30036:SF7">
    <property type="entry name" value="ABC TRANSPORTER PERIPLASMIC-BINDING PROTEIN YPHF"/>
    <property type="match status" value="1"/>
</dbReference>
<evidence type="ECO:0000313" key="6">
    <source>
        <dbReference type="Proteomes" id="UP000253529"/>
    </source>
</evidence>
<dbReference type="Pfam" id="PF13407">
    <property type="entry name" value="Peripla_BP_4"/>
    <property type="match status" value="1"/>
</dbReference>
<organism evidence="5 6">
    <name type="scientific">Roseiarcus fermentans</name>
    <dbReference type="NCBI Taxonomy" id="1473586"/>
    <lineage>
        <taxon>Bacteria</taxon>
        <taxon>Pseudomonadati</taxon>
        <taxon>Pseudomonadota</taxon>
        <taxon>Alphaproteobacteria</taxon>
        <taxon>Hyphomicrobiales</taxon>
        <taxon>Roseiarcaceae</taxon>
        <taxon>Roseiarcus</taxon>
    </lineage>
</organism>
<keyword evidence="5" id="KW-0813">Transport</keyword>
<dbReference type="SUPFAM" id="SSF53822">
    <property type="entry name" value="Periplasmic binding protein-like I"/>
    <property type="match status" value="1"/>
</dbReference>
<evidence type="ECO:0000259" key="4">
    <source>
        <dbReference type="Pfam" id="PF13407"/>
    </source>
</evidence>
<feature type="signal peptide" evidence="3">
    <location>
        <begin position="1"/>
        <end position="26"/>
    </location>
</feature>
<proteinExistence type="inferred from homology"/>
<name>A0A366EY24_9HYPH</name>
<gene>
    <name evidence="5" type="ORF">DFR50_12817</name>
</gene>